<keyword evidence="1" id="KW-0808">Transferase</keyword>
<dbReference type="PANTHER" id="PTHR48228">
    <property type="entry name" value="SUCCINYL-COA--D-CITRAMALATE COA-TRANSFERASE"/>
    <property type="match status" value="1"/>
</dbReference>
<dbReference type="SUPFAM" id="SSF89796">
    <property type="entry name" value="CoA-transferase family III (CaiB/BaiF)"/>
    <property type="match status" value="1"/>
</dbReference>
<dbReference type="GO" id="GO:0016740">
    <property type="term" value="F:transferase activity"/>
    <property type="evidence" value="ECO:0007669"/>
    <property type="project" value="UniProtKB-KW"/>
</dbReference>
<name>A0AAU1UJB4_9ACTN</name>
<dbReference type="Pfam" id="PF02515">
    <property type="entry name" value="CoA_transf_3"/>
    <property type="match status" value="1"/>
</dbReference>
<proteinExistence type="predicted"/>
<sequence length="247" mass="26064">MAVDQPNSEGVEHAETAETAERAEVAGDAHGGPPDWSFLTGKRVLDLSRLLPGPYATSMLADVGADVIKIEEPDGGDPARSAPALFEALNRNKRSVTLDLRDDTHRAEFLRLVGTADAVVESFRPGVLDRLGLSYPVLREANLRIVLCSLSGYGQTGPYANRPGHELNFLGLSGFFTVPGRIDGEITRPGVRVGDMAGAMQAAFALTVALAGAAATGHGQHIDVSLAESIAGWCALFALPRPMPGIR</sequence>
<gene>
    <name evidence="1" type="ORF">OHU69_43170</name>
</gene>
<evidence type="ECO:0000313" key="1">
    <source>
        <dbReference type="EMBL" id="WTS17251.1"/>
    </source>
</evidence>
<dbReference type="InterPro" id="IPR003673">
    <property type="entry name" value="CoA-Trfase_fam_III"/>
</dbReference>
<organism evidence="1">
    <name type="scientific">Streptomyces sp. NBC_00119</name>
    <dbReference type="NCBI Taxonomy" id="2975659"/>
    <lineage>
        <taxon>Bacteria</taxon>
        <taxon>Bacillati</taxon>
        <taxon>Actinomycetota</taxon>
        <taxon>Actinomycetes</taxon>
        <taxon>Kitasatosporales</taxon>
        <taxon>Streptomycetaceae</taxon>
        <taxon>Streptomyces</taxon>
    </lineage>
</organism>
<protein>
    <submittedName>
        <fullName evidence="1">CoA transferase</fullName>
    </submittedName>
</protein>
<dbReference type="AlphaFoldDB" id="A0AAU1UJB4"/>
<reference evidence="1" key="1">
    <citation type="submission" date="2022-10" db="EMBL/GenBank/DDBJ databases">
        <title>The complete genomes of actinobacterial strains from the NBC collection.</title>
        <authorList>
            <person name="Joergensen T.S."/>
            <person name="Alvarez Arevalo M."/>
            <person name="Sterndorff E.B."/>
            <person name="Faurdal D."/>
            <person name="Vuksanovic O."/>
            <person name="Mourched A.-S."/>
            <person name="Charusanti P."/>
            <person name="Shaw S."/>
            <person name="Blin K."/>
            <person name="Weber T."/>
        </authorList>
    </citation>
    <scope>NUCLEOTIDE SEQUENCE</scope>
    <source>
        <strain evidence="1">NBC_00119</strain>
    </source>
</reference>
<dbReference type="PANTHER" id="PTHR48228:SF5">
    <property type="entry name" value="ALPHA-METHYLACYL-COA RACEMASE"/>
    <property type="match status" value="1"/>
</dbReference>
<dbReference type="InterPro" id="IPR050509">
    <property type="entry name" value="CoA-transferase_III"/>
</dbReference>
<dbReference type="Gene3D" id="3.40.50.10540">
    <property type="entry name" value="Crotonobetainyl-coa:carnitine coa-transferase, domain 1"/>
    <property type="match status" value="1"/>
</dbReference>
<dbReference type="InterPro" id="IPR023606">
    <property type="entry name" value="CoA-Trfase_III_dom_1_sf"/>
</dbReference>
<dbReference type="EMBL" id="CP108195">
    <property type="protein sequence ID" value="WTS17251.1"/>
    <property type="molecule type" value="Genomic_DNA"/>
</dbReference>
<accession>A0AAU1UJB4</accession>